<feature type="compositionally biased region" description="Basic and acidic residues" evidence="5">
    <location>
        <begin position="31"/>
        <end position="40"/>
    </location>
</feature>
<feature type="transmembrane region" description="Helical" evidence="6">
    <location>
        <begin position="160"/>
        <end position="185"/>
    </location>
</feature>
<dbReference type="EMBL" id="CP051139">
    <property type="protein sequence ID" value="QIW94581.1"/>
    <property type="molecule type" value="Genomic_DNA"/>
</dbReference>
<reference evidence="8 9" key="1">
    <citation type="journal article" date="2016" name="Sci. Rep.">
        <title>Peltaster fructicola genome reveals evolution from an invasive phytopathogen to an ectophytic parasite.</title>
        <authorList>
            <person name="Xu C."/>
            <person name="Chen H."/>
            <person name="Gleason M.L."/>
            <person name="Xu J.R."/>
            <person name="Liu H."/>
            <person name="Zhang R."/>
            <person name="Sun G."/>
        </authorList>
    </citation>
    <scope>NUCLEOTIDE SEQUENCE [LARGE SCALE GENOMIC DNA]</scope>
    <source>
        <strain evidence="8 9">LNHT1506</strain>
    </source>
</reference>
<accession>A0A6H0XIN9</accession>
<evidence type="ECO:0000256" key="2">
    <source>
        <dbReference type="ARBA" id="ARBA00022692"/>
    </source>
</evidence>
<feature type="transmembrane region" description="Helical" evidence="6">
    <location>
        <begin position="192"/>
        <end position="211"/>
    </location>
</feature>
<comment type="subcellular location">
    <subcellularLocation>
        <location evidence="1">Membrane</location>
        <topology evidence="1">Multi-pass membrane protein</topology>
    </subcellularLocation>
</comment>
<name>A0A6H0XIN9_9PEZI</name>
<feature type="transmembrane region" description="Helical" evidence="6">
    <location>
        <begin position="461"/>
        <end position="484"/>
    </location>
</feature>
<dbReference type="FunFam" id="1.20.1250.20:FF:000196">
    <property type="entry name" value="MFS toxin efflux pump (AflT)"/>
    <property type="match status" value="1"/>
</dbReference>
<evidence type="ECO:0000256" key="4">
    <source>
        <dbReference type="ARBA" id="ARBA00023136"/>
    </source>
</evidence>
<dbReference type="PANTHER" id="PTHR23501">
    <property type="entry name" value="MAJOR FACILITATOR SUPERFAMILY"/>
    <property type="match status" value="1"/>
</dbReference>
<feature type="transmembrane region" description="Helical" evidence="6">
    <location>
        <begin position="527"/>
        <end position="552"/>
    </location>
</feature>
<feature type="transmembrane region" description="Helical" evidence="6">
    <location>
        <begin position="67"/>
        <end position="93"/>
    </location>
</feature>
<evidence type="ECO:0000256" key="3">
    <source>
        <dbReference type="ARBA" id="ARBA00022989"/>
    </source>
</evidence>
<dbReference type="PROSITE" id="PS50850">
    <property type="entry name" value="MFS"/>
    <property type="match status" value="1"/>
</dbReference>
<dbReference type="InterPro" id="IPR001958">
    <property type="entry name" value="Tet-R_TetA/multi-R_MdtG-like"/>
</dbReference>
<dbReference type="Proteomes" id="UP000503462">
    <property type="component" value="Chromosome 1"/>
</dbReference>
<dbReference type="InterPro" id="IPR011701">
    <property type="entry name" value="MFS"/>
</dbReference>
<dbReference type="InterPro" id="IPR020846">
    <property type="entry name" value="MFS_dom"/>
</dbReference>
<dbReference type="PANTHER" id="PTHR23501:SF201">
    <property type="entry name" value="MFS AFLATOXIN EFFLUX PUMP"/>
    <property type="match status" value="1"/>
</dbReference>
<dbReference type="SUPFAM" id="SSF103473">
    <property type="entry name" value="MFS general substrate transporter"/>
    <property type="match status" value="1"/>
</dbReference>
<dbReference type="OrthoDB" id="10021397at2759"/>
<protein>
    <recommendedName>
        <fullName evidence="7">Major facilitator superfamily (MFS) profile domain-containing protein</fullName>
    </recommendedName>
</protein>
<feature type="transmembrane region" description="Helical" evidence="6">
    <location>
        <begin position="135"/>
        <end position="154"/>
    </location>
</feature>
<feature type="transmembrane region" description="Helical" evidence="6">
    <location>
        <begin position="291"/>
        <end position="312"/>
    </location>
</feature>
<feature type="transmembrane region" description="Helical" evidence="6">
    <location>
        <begin position="400"/>
        <end position="418"/>
    </location>
</feature>
<feature type="transmembrane region" description="Helical" evidence="6">
    <location>
        <begin position="430"/>
        <end position="449"/>
    </location>
</feature>
<organism evidence="8 9">
    <name type="scientific">Peltaster fructicola</name>
    <dbReference type="NCBI Taxonomy" id="286661"/>
    <lineage>
        <taxon>Eukaryota</taxon>
        <taxon>Fungi</taxon>
        <taxon>Dikarya</taxon>
        <taxon>Ascomycota</taxon>
        <taxon>Pezizomycotina</taxon>
        <taxon>Dothideomycetes</taxon>
        <taxon>Dothideomycetes incertae sedis</taxon>
        <taxon>Peltaster</taxon>
    </lineage>
</organism>
<feature type="transmembrane region" description="Helical" evidence="6">
    <location>
        <begin position="223"/>
        <end position="243"/>
    </location>
</feature>
<proteinExistence type="predicted"/>
<feature type="region of interest" description="Disordered" evidence="5">
    <location>
        <begin position="1"/>
        <end position="51"/>
    </location>
</feature>
<evidence type="ECO:0000259" key="7">
    <source>
        <dbReference type="PROSITE" id="PS50850"/>
    </source>
</evidence>
<dbReference type="InterPro" id="IPR036259">
    <property type="entry name" value="MFS_trans_sf"/>
</dbReference>
<dbReference type="CDD" id="cd17502">
    <property type="entry name" value="MFS_Azr1_MDR_like"/>
    <property type="match status" value="1"/>
</dbReference>
<evidence type="ECO:0000256" key="5">
    <source>
        <dbReference type="SAM" id="MobiDB-lite"/>
    </source>
</evidence>
<feature type="transmembrane region" description="Helical" evidence="6">
    <location>
        <begin position="333"/>
        <end position="358"/>
    </location>
</feature>
<dbReference type="GO" id="GO:0022857">
    <property type="term" value="F:transmembrane transporter activity"/>
    <property type="evidence" value="ECO:0007669"/>
    <property type="project" value="InterPro"/>
</dbReference>
<gene>
    <name evidence="8" type="ORF">AMS68_000099</name>
</gene>
<evidence type="ECO:0000256" key="6">
    <source>
        <dbReference type="SAM" id="Phobius"/>
    </source>
</evidence>
<dbReference type="PRINTS" id="PR01035">
    <property type="entry name" value="TCRTETA"/>
</dbReference>
<feature type="transmembrane region" description="Helical" evidence="6">
    <location>
        <begin position="370"/>
        <end position="393"/>
    </location>
</feature>
<evidence type="ECO:0000313" key="9">
    <source>
        <dbReference type="Proteomes" id="UP000503462"/>
    </source>
</evidence>
<dbReference type="AlphaFoldDB" id="A0A6H0XIN9"/>
<feature type="transmembrane region" description="Helical" evidence="6">
    <location>
        <begin position="264"/>
        <end position="285"/>
    </location>
</feature>
<dbReference type="Gene3D" id="1.20.1720.10">
    <property type="entry name" value="Multidrug resistance protein D"/>
    <property type="match status" value="1"/>
</dbReference>
<sequence length="570" mass="60155">MTSLSEKSDASPAESETPRRTGDTNLAATKAETRLHETSLHETSLQDGGARSGVDVPGYEYPDTSALVSITIALCLAILPVALDTTILAAAIPTITDYFGSAEDIAWYVGAYPLTICAFQLAYGKLYTLYSIKWVYISSIAIFEIGSAVCGWAPSSASLIVGRAVAGIGCAGIICGSFVIVNFAVPTEKRPFFQGVVGGIFGVALIAGPPIGGALSSNVTWRWCFWINLPLGAASAVVIMLLYKSPPRVQQGQSSWLGKIKEMDPLGTFVLVVSVTCLFLALTWGGAKYSWNSGTIIALLVLMIFFMLLYVATQYFNKTHATIPERLIRQRSVAAACWYGFCMSGAGWVMVYFIPIWFQAVLEVSAAQSGVYMLAAILPAVATSVLGGAYITVFGYYNPILIIGSIFSAAGAGCLTLLKADASHAQWIGYQVIYGIGFGFAVQAPEIVVQTVLPPEDIPAGISLIVFTQSIGGAILVAVTQSIFFNKLIAGLSVIIGPEAAASAVSEGTTNYQGQIPAEILSPVLEAFNYAIVTSWYGAVAIASLSIVGALACEWRSVKGGHGQAVSTSH</sequence>
<dbReference type="GO" id="GO:0005886">
    <property type="term" value="C:plasma membrane"/>
    <property type="evidence" value="ECO:0007669"/>
    <property type="project" value="TreeGrafter"/>
</dbReference>
<keyword evidence="4 6" id="KW-0472">Membrane</keyword>
<evidence type="ECO:0000256" key="1">
    <source>
        <dbReference type="ARBA" id="ARBA00004141"/>
    </source>
</evidence>
<feature type="domain" description="Major facilitator superfamily (MFS) profile" evidence="7">
    <location>
        <begin position="70"/>
        <end position="509"/>
    </location>
</feature>
<keyword evidence="9" id="KW-1185">Reference proteome</keyword>
<dbReference type="Pfam" id="PF07690">
    <property type="entry name" value="MFS_1"/>
    <property type="match status" value="1"/>
</dbReference>
<keyword evidence="2 6" id="KW-0812">Transmembrane</keyword>
<evidence type="ECO:0000313" key="8">
    <source>
        <dbReference type="EMBL" id="QIW94581.1"/>
    </source>
</evidence>
<dbReference type="Gene3D" id="1.20.1250.20">
    <property type="entry name" value="MFS general substrate transporter like domains"/>
    <property type="match status" value="1"/>
</dbReference>
<keyword evidence="3 6" id="KW-1133">Transmembrane helix</keyword>
<feature type="transmembrane region" description="Helical" evidence="6">
    <location>
        <begin position="105"/>
        <end position="123"/>
    </location>
</feature>